<dbReference type="AlphaFoldDB" id="A0A016SI83"/>
<comment type="caution">
    <text evidence="2">The sequence shown here is derived from an EMBL/GenBank/DDBJ whole genome shotgun (WGS) entry which is preliminary data.</text>
</comment>
<sequence>MVDVFKNSFKHSIRNRLLDVEQIKTLAEEAEAIVNTRPLTYVTDDLDYYPLRPIDFLRPYAKLAGPYPQETDDEWTPVPTTRNALLAQWKATPQMLSHFWKRWTTEYLISLREHYKTEHKTPRSHEDGCPQLGDYVLIHDPVLNRGQWKMGKIVGSQDDFRRSVDIQLLSKKNHHETQQLGLQTGNISGYHPSATTRTSSTANSRFFASPNDHKIQGTTTFLFHPPMPHHLVLGPRHNGDQYTMPRRDKHKQNTPLCDYLHLKRNCHCKIRTHRNGSYVLVPHSLPNGTHTF</sequence>
<accession>A0A016SI83</accession>
<dbReference type="STRING" id="53326.A0A016SI83"/>
<gene>
    <name evidence="2" type="primary">Acey_s0220.g2513</name>
    <name evidence="2" type="ORF">Y032_0220g2513</name>
</gene>
<keyword evidence="3" id="KW-1185">Reference proteome</keyword>
<evidence type="ECO:0000259" key="1">
    <source>
        <dbReference type="Pfam" id="PF18701"/>
    </source>
</evidence>
<dbReference type="InterPro" id="IPR040676">
    <property type="entry name" value="DUF5641"/>
</dbReference>
<feature type="domain" description="DUF5641" evidence="1">
    <location>
        <begin position="88"/>
        <end position="173"/>
    </location>
</feature>
<name>A0A016SI83_9BILA</name>
<dbReference type="Pfam" id="PF18701">
    <property type="entry name" value="DUF5641"/>
    <property type="match status" value="1"/>
</dbReference>
<reference evidence="3" key="1">
    <citation type="journal article" date="2015" name="Nat. Genet.">
        <title>The genome and transcriptome of the zoonotic hookworm Ancylostoma ceylanicum identify infection-specific gene families.</title>
        <authorList>
            <person name="Schwarz E.M."/>
            <person name="Hu Y."/>
            <person name="Antoshechkin I."/>
            <person name="Miller M.M."/>
            <person name="Sternberg P.W."/>
            <person name="Aroian R.V."/>
        </authorList>
    </citation>
    <scope>NUCLEOTIDE SEQUENCE</scope>
    <source>
        <strain evidence="3">HY135</strain>
    </source>
</reference>
<protein>
    <recommendedName>
        <fullName evidence="1">DUF5641 domain-containing protein</fullName>
    </recommendedName>
</protein>
<proteinExistence type="predicted"/>
<evidence type="ECO:0000313" key="2">
    <source>
        <dbReference type="EMBL" id="EYB90423.1"/>
    </source>
</evidence>
<dbReference type="EMBL" id="JARK01001556">
    <property type="protein sequence ID" value="EYB90423.1"/>
    <property type="molecule type" value="Genomic_DNA"/>
</dbReference>
<evidence type="ECO:0000313" key="3">
    <source>
        <dbReference type="Proteomes" id="UP000024635"/>
    </source>
</evidence>
<dbReference type="Proteomes" id="UP000024635">
    <property type="component" value="Unassembled WGS sequence"/>
</dbReference>
<dbReference type="OrthoDB" id="5867286at2759"/>
<dbReference type="PANTHER" id="PTHR47331">
    <property type="entry name" value="PHD-TYPE DOMAIN-CONTAINING PROTEIN"/>
    <property type="match status" value="1"/>
</dbReference>
<organism evidence="2 3">
    <name type="scientific">Ancylostoma ceylanicum</name>
    <dbReference type="NCBI Taxonomy" id="53326"/>
    <lineage>
        <taxon>Eukaryota</taxon>
        <taxon>Metazoa</taxon>
        <taxon>Ecdysozoa</taxon>
        <taxon>Nematoda</taxon>
        <taxon>Chromadorea</taxon>
        <taxon>Rhabditida</taxon>
        <taxon>Rhabditina</taxon>
        <taxon>Rhabditomorpha</taxon>
        <taxon>Strongyloidea</taxon>
        <taxon>Ancylostomatidae</taxon>
        <taxon>Ancylostomatinae</taxon>
        <taxon>Ancylostoma</taxon>
    </lineage>
</organism>